<keyword evidence="1" id="KW-0472">Membrane</keyword>
<gene>
    <name evidence="2" type="ORF">IQ266_02965</name>
</gene>
<feature type="transmembrane region" description="Helical" evidence="1">
    <location>
        <begin position="70"/>
        <end position="89"/>
    </location>
</feature>
<feature type="transmembrane region" description="Helical" evidence="1">
    <location>
        <begin position="119"/>
        <end position="136"/>
    </location>
</feature>
<evidence type="ECO:0000313" key="3">
    <source>
        <dbReference type="Proteomes" id="UP000625316"/>
    </source>
</evidence>
<protein>
    <submittedName>
        <fullName evidence="2">Uncharacterized protein</fullName>
    </submittedName>
</protein>
<reference evidence="2" key="1">
    <citation type="submission" date="2020-10" db="EMBL/GenBank/DDBJ databases">
        <authorList>
            <person name="Castelo-Branco R."/>
            <person name="Eusebio N."/>
            <person name="Adriana R."/>
            <person name="Vieira A."/>
            <person name="Brugerolle De Fraissinette N."/>
            <person name="Rezende De Castro R."/>
            <person name="Schneider M.P."/>
            <person name="Vasconcelos V."/>
            <person name="Leao P.N."/>
        </authorList>
    </citation>
    <scope>NUCLEOTIDE SEQUENCE</scope>
    <source>
        <strain evidence="2">LEGE 11480</strain>
    </source>
</reference>
<evidence type="ECO:0000313" key="2">
    <source>
        <dbReference type="EMBL" id="MBE9028719.1"/>
    </source>
</evidence>
<name>A0A928VMR5_9CYAN</name>
<dbReference type="RefSeq" id="WP_264323543.1">
    <property type="nucleotide sequence ID" value="NZ_JADEXQ010000006.1"/>
</dbReference>
<keyword evidence="1" id="KW-1133">Transmembrane helix</keyword>
<keyword evidence="1" id="KW-0812">Transmembrane</keyword>
<feature type="transmembrane region" description="Helical" evidence="1">
    <location>
        <begin position="7"/>
        <end position="26"/>
    </location>
</feature>
<feature type="transmembrane region" description="Helical" evidence="1">
    <location>
        <begin position="32"/>
        <end position="50"/>
    </location>
</feature>
<evidence type="ECO:0000256" key="1">
    <source>
        <dbReference type="SAM" id="Phobius"/>
    </source>
</evidence>
<comment type="caution">
    <text evidence="2">The sequence shown here is derived from an EMBL/GenBank/DDBJ whole genome shotgun (WGS) entry which is preliminary data.</text>
</comment>
<sequence length="150" mass="17224">MLVSPRVFLFGFLVYSITSWLLFTVTSSGYSGIYYFIFFGLFYFACNMLTGTSAVRHKIQARKIRFARPLVSLILLLQTATLLLNVSIYRESCSSNFLQKVVTQGSSCEPWLRVSELRFFLAGYALLLVFFVFNTLRSSYVPKMVACRNR</sequence>
<keyword evidence="3" id="KW-1185">Reference proteome</keyword>
<dbReference type="Proteomes" id="UP000625316">
    <property type="component" value="Unassembled WGS sequence"/>
</dbReference>
<organism evidence="2 3">
    <name type="scientific">Romeriopsis navalis LEGE 11480</name>
    <dbReference type="NCBI Taxonomy" id="2777977"/>
    <lineage>
        <taxon>Bacteria</taxon>
        <taxon>Bacillati</taxon>
        <taxon>Cyanobacteriota</taxon>
        <taxon>Cyanophyceae</taxon>
        <taxon>Leptolyngbyales</taxon>
        <taxon>Leptolyngbyaceae</taxon>
        <taxon>Romeriopsis</taxon>
        <taxon>Romeriopsis navalis</taxon>
    </lineage>
</organism>
<dbReference type="AlphaFoldDB" id="A0A928VMR5"/>
<proteinExistence type="predicted"/>
<dbReference type="EMBL" id="JADEXQ010000006">
    <property type="protein sequence ID" value="MBE9028719.1"/>
    <property type="molecule type" value="Genomic_DNA"/>
</dbReference>
<accession>A0A928VMR5</accession>